<reference evidence="9 10" key="1">
    <citation type="submission" date="2024-09" db="EMBL/GenBank/DDBJ databases">
        <authorList>
            <person name="Sun Q."/>
            <person name="Mori K."/>
        </authorList>
    </citation>
    <scope>NUCLEOTIDE SEQUENCE [LARGE SCALE GENOMIC DNA]</scope>
    <source>
        <strain evidence="9 10">NCAIM B.02415</strain>
    </source>
</reference>
<dbReference type="Gene3D" id="2.40.170.20">
    <property type="entry name" value="TonB-dependent receptor, beta-barrel domain"/>
    <property type="match status" value="1"/>
</dbReference>
<feature type="domain" description="TonB-dependent receptor plug" evidence="8">
    <location>
        <begin position="125"/>
        <end position="221"/>
    </location>
</feature>
<dbReference type="InterPro" id="IPR036942">
    <property type="entry name" value="Beta-barrel_TonB_sf"/>
</dbReference>
<gene>
    <name evidence="9" type="ORF">ACFFGT_17885</name>
</gene>
<keyword evidence="6 7" id="KW-0998">Cell outer membrane</keyword>
<keyword evidence="5 7" id="KW-0472">Membrane</keyword>
<comment type="similarity">
    <text evidence="7">Belongs to the TonB-dependent receptor family.</text>
</comment>
<evidence type="ECO:0000256" key="2">
    <source>
        <dbReference type="ARBA" id="ARBA00022448"/>
    </source>
</evidence>
<accession>A0ABV6L9D8</accession>
<dbReference type="NCBIfam" id="TIGR04056">
    <property type="entry name" value="OMP_RagA_SusC"/>
    <property type="match status" value="1"/>
</dbReference>
<evidence type="ECO:0000256" key="6">
    <source>
        <dbReference type="ARBA" id="ARBA00023237"/>
    </source>
</evidence>
<dbReference type="Pfam" id="PF07715">
    <property type="entry name" value="Plug"/>
    <property type="match status" value="1"/>
</dbReference>
<keyword evidence="2 7" id="KW-0813">Transport</keyword>
<evidence type="ECO:0000256" key="7">
    <source>
        <dbReference type="PROSITE-ProRule" id="PRU01360"/>
    </source>
</evidence>
<dbReference type="InterPro" id="IPR037066">
    <property type="entry name" value="Plug_dom_sf"/>
</dbReference>
<dbReference type="Gene3D" id="2.60.40.1120">
    <property type="entry name" value="Carboxypeptidase-like, regulatory domain"/>
    <property type="match status" value="1"/>
</dbReference>
<evidence type="ECO:0000313" key="10">
    <source>
        <dbReference type="Proteomes" id="UP001589828"/>
    </source>
</evidence>
<name>A0ABV6L9D8_9SPHI</name>
<evidence type="ECO:0000313" key="9">
    <source>
        <dbReference type="EMBL" id="MFC0516096.1"/>
    </source>
</evidence>
<dbReference type="Pfam" id="PF13715">
    <property type="entry name" value="CarbopepD_reg_2"/>
    <property type="match status" value="1"/>
</dbReference>
<evidence type="ECO:0000256" key="4">
    <source>
        <dbReference type="ARBA" id="ARBA00022692"/>
    </source>
</evidence>
<comment type="subcellular location">
    <subcellularLocation>
        <location evidence="1 7">Cell outer membrane</location>
        <topology evidence="1 7">Multi-pass membrane protein</topology>
    </subcellularLocation>
</comment>
<protein>
    <submittedName>
        <fullName evidence="9">SusC/RagA family TonB-linked outer membrane protein</fullName>
    </submittedName>
</protein>
<dbReference type="PROSITE" id="PS52016">
    <property type="entry name" value="TONB_DEPENDENT_REC_3"/>
    <property type="match status" value="1"/>
</dbReference>
<evidence type="ECO:0000256" key="3">
    <source>
        <dbReference type="ARBA" id="ARBA00022452"/>
    </source>
</evidence>
<keyword evidence="10" id="KW-1185">Reference proteome</keyword>
<dbReference type="SUPFAM" id="SSF49464">
    <property type="entry name" value="Carboxypeptidase regulatory domain-like"/>
    <property type="match status" value="1"/>
</dbReference>
<dbReference type="EMBL" id="JBHLTS010000023">
    <property type="protein sequence ID" value="MFC0516096.1"/>
    <property type="molecule type" value="Genomic_DNA"/>
</dbReference>
<dbReference type="Gene3D" id="2.170.130.10">
    <property type="entry name" value="TonB-dependent receptor, plug domain"/>
    <property type="match status" value="1"/>
</dbReference>
<evidence type="ECO:0000256" key="5">
    <source>
        <dbReference type="ARBA" id="ARBA00023136"/>
    </source>
</evidence>
<dbReference type="InterPro" id="IPR008969">
    <property type="entry name" value="CarboxyPept-like_regulatory"/>
</dbReference>
<dbReference type="SUPFAM" id="SSF56935">
    <property type="entry name" value="Porins"/>
    <property type="match status" value="1"/>
</dbReference>
<dbReference type="InterPro" id="IPR039426">
    <property type="entry name" value="TonB-dep_rcpt-like"/>
</dbReference>
<comment type="caution">
    <text evidence="9">The sequence shown here is derived from an EMBL/GenBank/DDBJ whole genome shotgun (WGS) entry which is preliminary data.</text>
</comment>
<organism evidence="9 10">
    <name type="scientific">Mucilaginibacter angelicae</name>
    <dbReference type="NCBI Taxonomy" id="869718"/>
    <lineage>
        <taxon>Bacteria</taxon>
        <taxon>Pseudomonadati</taxon>
        <taxon>Bacteroidota</taxon>
        <taxon>Sphingobacteriia</taxon>
        <taxon>Sphingobacteriales</taxon>
        <taxon>Sphingobacteriaceae</taxon>
        <taxon>Mucilaginibacter</taxon>
    </lineage>
</organism>
<dbReference type="RefSeq" id="WP_377023897.1">
    <property type="nucleotide sequence ID" value="NZ_JBHLTS010000023.1"/>
</dbReference>
<proteinExistence type="inferred from homology"/>
<evidence type="ECO:0000259" key="8">
    <source>
        <dbReference type="Pfam" id="PF07715"/>
    </source>
</evidence>
<dbReference type="InterPro" id="IPR023996">
    <property type="entry name" value="TonB-dep_OMP_SusC/RagA"/>
</dbReference>
<dbReference type="Proteomes" id="UP001589828">
    <property type="component" value="Unassembled WGS sequence"/>
</dbReference>
<keyword evidence="4 7" id="KW-0812">Transmembrane</keyword>
<sequence>MKQNLLRISRLFLVMIVCMFTYSNLQAQTLTIRGIVLDDNNQPLPGVSVTIKDTKQGALTNEGGRFTISASKGQTLVIHTIGFTTQEVVVGTEAYISVSLKSDTKALSEVVVTALGVKKEFQKLGYSQSQVKGDAMTTARDANPLNSLAGKIAGLSIGANAEFAGAPTVVLRGSKDVLYVVDGEPVNSDTYDYNADDIETYTVLKGPNAAALYGFRGINGAIIITTKRGSKDKKGWQVDFNSTTELEKGFIVLPKSQTEYGRGTNFAYSYGNVLYDNTQRLPEWGPRFDGVFQTQQYDSPFTPSATDPTVGVRTATPWVARGANNFNNFVQTGITSTNALSIAASGSNYDLHVSYGHTYQKGDFPNTKLNIDNFKIAAGYDITPKLRVEGDLNLNQQYSPNIPDVDYSPQSYVYMFKVYGSADYDVRSLKNIYQGPQGVPGLQQYAQEYGRLNNPYFIADQWLKGRTKQTIYGSLKLSYKITNDLNVSIREALNTYNEQNTEKVPAGANLNQYLSWYTFGWFGDYRQDDRNLLDNNTDLTFTYNHKFGDWNVSGLLGGNARSFAYNSDWGTTQVLALPGVYNLNNSAGKPYIYNFDSKMQVYSGYYSFDFGYKNYFNINTTNRVDHLSTLPSGNNTFFYPSVAISSVITDYVKLPEFISFLKVRGSFADVKGGLTSPTIGSSYNALQSTALGTGWNSKPVTGLLGYGSELYTPYNGPTYLNASPIATGTFYNGTPSVTLSNTISNAKIKPFDVKSYEAGFDAKFLGNRLGLNGTYFTTENGPNIFPLGVATSTGNTNQLVNGVTTRKRGFEIELMGSVLKNPNGLNWDVNVNYSTYKETIKSIYPGVNTLQQNNHNYVVGDRPDAIYGTKFVRDGNGNIVNTYSVDGTGKVSGGVPLTSPGGLSNQGLLGYANPDFSFGITNTFTYKGFILSFQFDGRVGGKIYDRTYYQAMNGGTDLETATGAYGAARLAEWNSTKEGTVGATPSYIGPGVHIVSGTPIFVGGQISNLKDLTFAPNTIPVTVQSYVSSGIAGNFDEYYMISRTYAKLREASLGYSLPASMLKGTFIRKVTFSIVGRNLLYFAARKDIDLDQFASGYNASDRSLVGGNSGSDLESPTARRFGFNLHLTF</sequence>
<dbReference type="InterPro" id="IPR012910">
    <property type="entry name" value="Plug_dom"/>
</dbReference>
<keyword evidence="3 7" id="KW-1134">Transmembrane beta strand</keyword>
<evidence type="ECO:0000256" key="1">
    <source>
        <dbReference type="ARBA" id="ARBA00004571"/>
    </source>
</evidence>